<evidence type="ECO:0000313" key="1">
    <source>
        <dbReference type="EMBL" id="MBD8501307.1"/>
    </source>
</evidence>
<gene>
    <name evidence="1" type="ORF">IFO67_00220</name>
</gene>
<proteinExistence type="predicted"/>
<evidence type="ECO:0008006" key="3">
    <source>
        <dbReference type="Google" id="ProtNLM"/>
    </source>
</evidence>
<reference evidence="2" key="1">
    <citation type="submission" date="2023-07" db="EMBL/GenBank/DDBJ databases">
        <title>Thauera sp. CAU 1555 isolated from sand of Yaerae Beach.</title>
        <authorList>
            <person name="Kim W."/>
        </authorList>
    </citation>
    <scope>NUCLEOTIDE SEQUENCE [LARGE SCALE GENOMIC DNA]</scope>
    <source>
        <strain evidence="2">CAU 1555</strain>
    </source>
</reference>
<comment type="caution">
    <text evidence="1">The sequence shown here is derived from an EMBL/GenBank/DDBJ whole genome shotgun (WGS) entry which is preliminary data.</text>
</comment>
<dbReference type="Proteomes" id="UP000603602">
    <property type="component" value="Unassembled WGS sequence"/>
</dbReference>
<dbReference type="EMBL" id="JACYTO010000001">
    <property type="protein sequence ID" value="MBD8501307.1"/>
    <property type="molecule type" value="Genomic_DNA"/>
</dbReference>
<dbReference type="SUPFAM" id="SSF54427">
    <property type="entry name" value="NTF2-like"/>
    <property type="match status" value="1"/>
</dbReference>
<dbReference type="RefSeq" id="WP_187716173.1">
    <property type="nucleotide sequence ID" value="NZ_JACTAH010000001.1"/>
</dbReference>
<name>A0ABR9B7C1_9RHOO</name>
<protein>
    <recommendedName>
        <fullName evidence="3">DUF4440 domain-containing protein</fullName>
    </recommendedName>
</protein>
<evidence type="ECO:0000313" key="2">
    <source>
        <dbReference type="Proteomes" id="UP000603602"/>
    </source>
</evidence>
<sequence>MAVWCAAFAVVYLQLTLLMGEKWVMLKLALWSERSVVLSLLQRCVLGLAACVVVAACATTSVQQTDEERIAARAQQRWDALVDGAAERAYEFETPAYRETHSLKLFRSRLGSAVSFIGAEVKEVVVDGDVADVRIFMAYHTLGADGSLIRVDRPVRESWVRAGGEWWHSSSSR</sequence>
<dbReference type="InterPro" id="IPR032710">
    <property type="entry name" value="NTF2-like_dom_sf"/>
</dbReference>
<accession>A0ABR9B7C1</accession>
<organism evidence="1 2">
    <name type="scientific">Thauera sedimentorum</name>
    <dbReference type="NCBI Taxonomy" id="2767595"/>
    <lineage>
        <taxon>Bacteria</taxon>
        <taxon>Pseudomonadati</taxon>
        <taxon>Pseudomonadota</taxon>
        <taxon>Betaproteobacteria</taxon>
        <taxon>Rhodocyclales</taxon>
        <taxon>Zoogloeaceae</taxon>
        <taxon>Thauera</taxon>
    </lineage>
</organism>
<keyword evidence="2" id="KW-1185">Reference proteome</keyword>